<dbReference type="OrthoDB" id="5118626at2"/>
<dbReference type="AlphaFoldDB" id="A0A4R9BAG5"/>
<proteinExistence type="predicted"/>
<dbReference type="EMBL" id="SOHH01000053">
    <property type="protein sequence ID" value="TFD79404.1"/>
    <property type="molecule type" value="Genomic_DNA"/>
</dbReference>
<evidence type="ECO:0008006" key="3">
    <source>
        <dbReference type="Google" id="ProtNLM"/>
    </source>
</evidence>
<organism evidence="1 2">
    <name type="scientific">Cryobacterium fucosi</name>
    <dbReference type="NCBI Taxonomy" id="1259157"/>
    <lineage>
        <taxon>Bacteria</taxon>
        <taxon>Bacillati</taxon>
        <taxon>Actinomycetota</taxon>
        <taxon>Actinomycetes</taxon>
        <taxon>Micrococcales</taxon>
        <taxon>Microbacteriaceae</taxon>
        <taxon>Cryobacterium</taxon>
    </lineage>
</organism>
<protein>
    <recommendedName>
        <fullName evidence="3">DUF2680 domain-containing protein</fullName>
    </recommendedName>
</protein>
<reference evidence="1 2" key="1">
    <citation type="submission" date="2019-03" db="EMBL/GenBank/DDBJ databases">
        <title>Genomics of glacier-inhabiting Cryobacterium strains.</title>
        <authorList>
            <person name="Liu Q."/>
            <person name="Xin Y.-H."/>
        </authorList>
    </citation>
    <scope>NUCLEOTIDE SEQUENCE [LARGE SCALE GENOMIC DNA]</scope>
    <source>
        <strain evidence="1 2">Hh4</strain>
    </source>
</reference>
<dbReference type="Proteomes" id="UP000298313">
    <property type="component" value="Unassembled WGS sequence"/>
</dbReference>
<evidence type="ECO:0000313" key="1">
    <source>
        <dbReference type="EMBL" id="TFD79404.1"/>
    </source>
</evidence>
<gene>
    <name evidence="1" type="ORF">E3T48_05615</name>
</gene>
<comment type="caution">
    <text evidence="1">The sequence shown here is derived from an EMBL/GenBank/DDBJ whole genome shotgun (WGS) entry which is preliminary data.</text>
</comment>
<sequence length="183" mass="18490">MLEKMKFNRKNMTVGIAGLGLVGALVSGGVIAAQAATGGGTIPQPLSTTSSTVGDRQSGHMVGMVFGQSSPMTAVVSYLGLSQTELQDRLQSGKSVADIAKAQGKSVSGLEDAMVAELKTNLDSNSTLSSDEKVAAVEQMTNYMDMMLNATHTPGEGMGMGSGLGMGMHAGSGSGSGTAQRVA</sequence>
<evidence type="ECO:0000313" key="2">
    <source>
        <dbReference type="Proteomes" id="UP000298313"/>
    </source>
</evidence>
<keyword evidence="2" id="KW-1185">Reference proteome</keyword>
<dbReference type="RefSeq" id="WP_134522842.1">
    <property type="nucleotide sequence ID" value="NZ_SOHH01000053.1"/>
</dbReference>
<accession>A0A4R9BAG5</accession>
<name>A0A4R9BAG5_9MICO</name>